<gene>
    <name evidence="2" type="ordered locus">LLO_4009</name>
</gene>
<dbReference type="Proteomes" id="UP000001060">
    <property type="component" value="Chromosome"/>
</dbReference>
<organism evidence="2 3">
    <name type="scientific">Legionella longbeachae serogroup 1 (strain NSW150)</name>
    <dbReference type="NCBI Taxonomy" id="661367"/>
    <lineage>
        <taxon>Bacteria</taxon>
        <taxon>Pseudomonadati</taxon>
        <taxon>Pseudomonadota</taxon>
        <taxon>Gammaproteobacteria</taxon>
        <taxon>Legionellales</taxon>
        <taxon>Legionellaceae</taxon>
        <taxon>Legionella</taxon>
    </lineage>
</organism>
<sequence length="50" mass="5569">MINLALALGRFLISLSLNGSAIFLVTTFKIYVGWLNGPISTIVYIYFKSK</sequence>
<proteinExistence type="predicted"/>
<feature type="transmembrane region" description="Helical" evidence="1">
    <location>
        <begin position="30"/>
        <end position="47"/>
    </location>
</feature>
<accession>D3HPV8</accession>
<evidence type="ECO:0000256" key="1">
    <source>
        <dbReference type="SAM" id="Phobius"/>
    </source>
</evidence>
<keyword evidence="1" id="KW-0812">Transmembrane</keyword>
<dbReference type="KEGG" id="llo:LLO_4009"/>
<name>D3HPV8_LEGLN</name>
<evidence type="ECO:0000313" key="3">
    <source>
        <dbReference type="Proteomes" id="UP000001060"/>
    </source>
</evidence>
<dbReference type="HOGENOM" id="CLU_3119301_0_0_6"/>
<keyword evidence="1" id="KW-0472">Membrane</keyword>
<reference evidence="2 3" key="1">
    <citation type="journal article" date="2010" name="PLoS Genet.">
        <title>Analysis of the Legionella longbeachae genome and transcriptome uncovers unique strategies to cause Legionnaires' disease.</title>
        <authorList>
            <person name="Cazalet C."/>
            <person name="Gomez-Valero L."/>
            <person name="Rusniok C."/>
            <person name="Lomma M."/>
            <person name="Dervins-Ravault D."/>
            <person name="Newton H."/>
            <person name="Sansom F."/>
            <person name="Jarraud S."/>
            <person name="Zidane N."/>
            <person name="Ma L."/>
            <person name="Bouchier C."/>
            <person name="Etienne J."/>
            <person name="Hartland E."/>
            <person name="Buchrieser C."/>
        </authorList>
    </citation>
    <scope>NUCLEOTIDE SEQUENCE [LARGE SCALE GENOMIC DNA]</scope>
    <source>
        <strain evidence="2 3">NSW150</strain>
    </source>
</reference>
<keyword evidence="3" id="KW-1185">Reference proteome</keyword>
<keyword evidence="1" id="KW-1133">Transmembrane helix</keyword>
<protein>
    <submittedName>
        <fullName evidence="2">Uncharacterized protein</fullName>
    </submittedName>
</protein>
<dbReference type="STRING" id="661367.LLO_4009"/>
<dbReference type="EMBL" id="FN650140">
    <property type="protein sequence ID" value="CBJ10922.1"/>
    <property type="molecule type" value="Genomic_DNA"/>
</dbReference>
<dbReference type="AlphaFoldDB" id="D3HPV8"/>
<evidence type="ECO:0000313" key="2">
    <source>
        <dbReference type="EMBL" id="CBJ10922.1"/>
    </source>
</evidence>